<comment type="caution">
    <text evidence="2">The sequence shown here is derived from an EMBL/GenBank/DDBJ whole genome shotgun (WGS) entry which is preliminary data.</text>
</comment>
<accession>A0ABP5DXB9</accession>
<dbReference type="Pfam" id="PF14032">
    <property type="entry name" value="PknH_C"/>
    <property type="match status" value="1"/>
</dbReference>
<evidence type="ECO:0000313" key="3">
    <source>
        <dbReference type="Proteomes" id="UP001499854"/>
    </source>
</evidence>
<feature type="domain" description="PknH-like extracellular" evidence="1">
    <location>
        <begin position="3"/>
        <end position="115"/>
    </location>
</feature>
<dbReference type="EMBL" id="BAAAQM010000037">
    <property type="protein sequence ID" value="GAA1986590.1"/>
    <property type="molecule type" value="Genomic_DNA"/>
</dbReference>
<name>A0ABP5DXB9_9ACTN</name>
<sequence length="199" mass="21060">MTTDQISKLLLTDKDDPGYTYDPARDDKSVKDTPEVLTAGGSDCQTFVDAEEALSTKYGTVAQVDRALSKVAEGHGIHSSVAVLPTEEKGLTMLADLAAGLKGCKSLTLTQSDGPVTMAPSAIPAMMREGEVGFISYVTINGNTILMAFELDHVGKAVSEVVLIGPTTNDEKKLEQMGSTLGRLSDIQVERLKAAQGIN</sequence>
<proteinExistence type="predicted"/>
<reference evidence="3" key="1">
    <citation type="journal article" date="2019" name="Int. J. Syst. Evol. Microbiol.">
        <title>The Global Catalogue of Microorganisms (GCM) 10K type strain sequencing project: providing services to taxonomists for standard genome sequencing and annotation.</title>
        <authorList>
            <consortium name="The Broad Institute Genomics Platform"/>
            <consortium name="The Broad Institute Genome Sequencing Center for Infectious Disease"/>
            <person name="Wu L."/>
            <person name="Ma J."/>
        </authorList>
    </citation>
    <scope>NUCLEOTIDE SEQUENCE [LARGE SCALE GENOMIC DNA]</scope>
    <source>
        <strain evidence="3">JCM 16013</strain>
    </source>
</reference>
<organism evidence="2 3">
    <name type="scientific">Catenulispora subtropica</name>
    <dbReference type="NCBI Taxonomy" id="450798"/>
    <lineage>
        <taxon>Bacteria</taxon>
        <taxon>Bacillati</taxon>
        <taxon>Actinomycetota</taxon>
        <taxon>Actinomycetes</taxon>
        <taxon>Catenulisporales</taxon>
        <taxon>Catenulisporaceae</taxon>
        <taxon>Catenulispora</taxon>
    </lineage>
</organism>
<keyword evidence="3" id="KW-1185">Reference proteome</keyword>
<dbReference type="InterPro" id="IPR026954">
    <property type="entry name" value="PknH-like_Extracell"/>
</dbReference>
<evidence type="ECO:0000313" key="2">
    <source>
        <dbReference type="EMBL" id="GAA1986590.1"/>
    </source>
</evidence>
<dbReference type="RefSeq" id="WP_344660153.1">
    <property type="nucleotide sequence ID" value="NZ_BAAAQM010000037.1"/>
</dbReference>
<dbReference type="Proteomes" id="UP001499854">
    <property type="component" value="Unassembled WGS sequence"/>
</dbReference>
<gene>
    <name evidence="2" type="ORF">GCM10009838_56420</name>
</gene>
<evidence type="ECO:0000259" key="1">
    <source>
        <dbReference type="Pfam" id="PF14032"/>
    </source>
</evidence>
<protein>
    <recommendedName>
        <fullName evidence="1">PknH-like extracellular domain-containing protein</fullName>
    </recommendedName>
</protein>